<dbReference type="InterPro" id="IPR001846">
    <property type="entry name" value="VWF_type-D"/>
</dbReference>
<keyword evidence="2" id="KW-0732">Signal</keyword>
<feature type="compositionally biased region" description="Basic and acidic residues" evidence="1">
    <location>
        <begin position="521"/>
        <end position="536"/>
    </location>
</feature>
<dbReference type="Proteomes" id="UP001295423">
    <property type="component" value="Unassembled WGS sequence"/>
</dbReference>
<organism evidence="4 5">
    <name type="scientific">Cylindrotheca closterium</name>
    <dbReference type="NCBI Taxonomy" id="2856"/>
    <lineage>
        <taxon>Eukaryota</taxon>
        <taxon>Sar</taxon>
        <taxon>Stramenopiles</taxon>
        <taxon>Ochrophyta</taxon>
        <taxon>Bacillariophyta</taxon>
        <taxon>Bacillariophyceae</taxon>
        <taxon>Bacillariophycidae</taxon>
        <taxon>Bacillariales</taxon>
        <taxon>Bacillariaceae</taxon>
        <taxon>Cylindrotheca</taxon>
    </lineage>
</organism>
<evidence type="ECO:0000259" key="3">
    <source>
        <dbReference type="PROSITE" id="PS51233"/>
    </source>
</evidence>
<comment type="caution">
    <text evidence="4">The sequence shown here is derived from an EMBL/GenBank/DDBJ whole genome shotgun (WGS) entry which is preliminary data.</text>
</comment>
<feature type="signal peptide" evidence="2">
    <location>
        <begin position="1"/>
        <end position="18"/>
    </location>
</feature>
<feature type="region of interest" description="Disordered" evidence="1">
    <location>
        <begin position="518"/>
        <end position="548"/>
    </location>
</feature>
<evidence type="ECO:0000313" key="5">
    <source>
        <dbReference type="Proteomes" id="UP001295423"/>
    </source>
</evidence>
<feature type="domain" description="VWFD" evidence="3">
    <location>
        <begin position="315"/>
        <end position="506"/>
    </location>
</feature>
<name>A0AAD2FPW2_9STRA</name>
<accession>A0AAD2FPW2</accession>
<reference evidence="4" key="1">
    <citation type="submission" date="2023-08" db="EMBL/GenBank/DDBJ databases">
        <authorList>
            <person name="Audoor S."/>
            <person name="Bilcke G."/>
        </authorList>
    </citation>
    <scope>NUCLEOTIDE SEQUENCE</scope>
</reference>
<dbReference type="EMBL" id="CAKOGP040001758">
    <property type="protein sequence ID" value="CAJ1948991.1"/>
    <property type="molecule type" value="Genomic_DNA"/>
</dbReference>
<sequence>MKTFCLAIAATLISGAAATGPARFDYDGTPSGNNKCALINVIMDESGSMTGDQNFMKTRVLPKLGQTLHSATYGYDDVFLCSAGFGYGTAHYANNANYYHMGCTKITAAGDIINMNVVDWLSYGSTEDGWLAMKQGMADVYAQIEGVNLLNNCASIDKNMILVTDEDRDCTTYVNKSWLKWKIYDNGYILNVVVDICIGHVGISSASSCRGSYAPDANKFGMQISSGGGDATVFEYSSTAASHYVEQAVTNTWYDSYVWHDAGTADHYSDLVIDEAGAVWNINSMRCTLPGVAEAFADVFVIIKALELSGPDDRGESSSNGDPHFTTWKKEHYEYHGQCDLVLAKDPAFAGGLGLDIQIRTKLVRFWSYIGSAAIRIGADILEIQGHGSEQDAKYWINFERKGSLSTVGGFPVRIADIDDGSKGIQRVTYEIDLGSKYPGQMIVIRTFKEFVNVRVVGATAEAFGSAVGMWGDFRTGHTLARDGVTVLSDFSEFGSEWQVLPSDEMLFYTTEEPQFPQKCIEPEDPRGQRRRRLDESSISETEAEKACSALKDPMDRKDCVYDILATQDLDMVGAF</sequence>
<dbReference type="PROSITE" id="PS51233">
    <property type="entry name" value="VWFD"/>
    <property type="match status" value="1"/>
</dbReference>
<evidence type="ECO:0000313" key="4">
    <source>
        <dbReference type="EMBL" id="CAJ1948991.1"/>
    </source>
</evidence>
<evidence type="ECO:0000256" key="2">
    <source>
        <dbReference type="SAM" id="SignalP"/>
    </source>
</evidence>
<dbReference type="AlphaFoldDB" id="A0AAD2FPW2"/>
<gene>
    <name evidence="4" type="ORF">CYCCA115_LOCUS11871</name>
</gene>
<proteinExistence type="predicted"/>
<keyword evidence="5" id="KW-1185">Reference proteome</keyword>
<protein>
    <recommendedName>
        <fullName evidence="3">VWFD domain-containing protein</fullName>
    </recommendedName>
</protein>
<feature type="chain" id="PRO_5042240111" description="VWFD domain-containing protein" evidence="2">
    <location>
        <begin position="19"/>
        <end position="576"/>
    </location>
</feature>
<evidence type="ECO:0000256" key="1">
    <source>
        <dbReference type="SAM" id="MobiDB-lite"/>
    </source>
</evidence>